<feature type="compositionally biased region" description="Low complexity" evidence="1">
    <location>
        <begin position="44"/>
        <end position="57"/>
    </location>
</feature>
<gene>
    <name evidence="2" type="ORF">H920_05441</name>
</gene>
<organism evidence="2 3">
    <name type="scientific">Fukomys damarensis</name>
    <name type="common">Damaraland mole rat</name>
    <name type="synonym">Cryptomys damarensis</name>
    <dbReference type="NCBI Taxonomy" id="885580"/>
    <lineage>
        <taxon>Eukaryota</taxon>
        <taxon>Metazoa</taxon>
        <taxon>Chordata</taxon>
        <taxon>Craniata</taxon>
        <taxon>Vertebrata</taxon>
        <taxon>Euteleostomi</taxon>
        <taxon>Mammalia</taxon>
        <taxon>Eutheria</taxon>
        <taxon>Euarchontoglires</taxon>
        <taxon>Glires</taxon>
        <taxon>Rodentia</taxon>
        <taxon>Hystricomorpha</taxon>
        <taxon>Bathyergidae</taxon>
        <taxon>Fukomys</taxon>
    </lineage>
</organism>
<feature type="compositionally biased region" description="Basic and acidic residues" evidence="1">
    <location>
        <begin position="1"/>
        <end position="10"/>
    </location>
</feature>
<evidence type="ECO:0000256" key="1">
    <source>
        <dbReference type="SAM" id="MobiDB-lite"/>
    </source>
</evidence>
<dbReference type="AlphaFoldDB" id="A0A091DS35"/>
<dbReference type="Proteomes" id="UP000028990">
    <property type="component" value="Unassembled WGS sequence"/>
</dbReference>
<keyword evidence="3" id="KW-1185">Reference proteome</keyword>
<proteinExistence type="predicted"/>
<sequence length="180" mass="19070">MGTGKHETRGPTDCLDGPQLWLPNGTHWDFPWEEEAEEVQSNISTQADSAAQPAASSGRRSSCRPGAKSPWGGSALLSPPLLSPGSGQPASENREAGGRKPGVQPARPEEVPAGSTFLPVNSPPQTVGQEVPGMLLFDASRKSSIPRTSFRLSWDAASETAELTDIRGRREGTLLALTQD</sequence>
<feature type="region of interest" description="Disordered" evidence="1">
    <location>
        <begin position="1"/>
        <end position="126"/>
    </location>
</feature>
<dbReference type="EMBL" id="KN122104">
    <property type="protein sequence ID" value="KFO33253.1"/>
    <property type="molecule type" value="Genomic_DNA"/>
</dbReference>
<evidence type="ECO:0000313" key="2">
    <source>
        <dbReference type="EMBL" id="KFO33253.1"/>
    </source>
</evidence>
<evidence type="ECO:0000313" key="3">
    <source>
        <dbReference type="Proteomes" id="UP000028990"/>
    </source>
</evidence>
<feature type="compositionally biased region" description="Low complexity" evidence="1">
    <location>
        <begin position="69"/>
        <end position="91"/>
    </location>
</feature>
<accession>A0A091DS35</accession>
<reference evidence="2 3" key="1">
    <citation type="submission" date="2013-11" db="EMBL/GenBank/DDBJ databases">
        <title>The Damaraland mole rat (Fukomys damarensis) genome and evolution of African mole rats.</title>
        <authorList>
            <person name="Gladyshev V.N."/>
            <person name="Fang X."/>
        </authorList>
    </citation>
    <scope>NUCLEOTIDE SEQUENCE [LARGE SCALE GENOMIC DNA]</scope>
    <source>
        <tissue evidence="2">Liver</tissue>
    </source>
</reference>
<protein>
    <submittedName>
        <fullName evidence="2">Uncharacterized protein</fullName>
    </submittedName>
</protein>
<name>A0A091DS35_FUKDA</name>